<dbReference type="InterPro" id="IPR003593">
    <property type="entry name" value="AAA+_ATPase"/>
</dbReference>
<evidence type="ECO:0000313" key="4">
    <source>
        <dbReference type="EMBL" id="CAL5227515.1"/>
    </source>
</evidence>
<name>A0ABP1G820_9CHLO</name>
<dbReference type="InterPro" id="IPR003959">
    <property type="entry name" value="ATPase_AAA_core"/>
</dbReference>
<gene>
    <name evidence="4" type="primary">g10500</name>
    <name evidence="4" type="ORF">VP750_LOCUS9421</name>
</gene>
<dbReference type="SMART" id="SM00382">
    <property type="entry name" value="AAA"/>
    <property type="match status" value="1"/>
</dbReference>
<dbReference type="PROSITE" id="PS00674">
    <property type="entry name" value="AAA"/>
    <property type="match status" value="1"/>
</dbReference>
<feature type="compositionally biased region" description="Basic and acidic residues" evidence="2">
    <location>
        <begin position="143"/>
        <end position="153"/>
    </location>
</feature>
<dbReference type="SUPFAM" id="SSF52540">
    <property type="entry name" value="P-loop containing nucleoside triphosphate hydrolases"/>
    <property type="match status" value="1"/>
</dbReference>
<dbReference type="Proteomes" id="UP001497392">
    <property type="component" value="Unassembled WGS sequence"/>
</dbReference>
<evidence type="ECO:0000313" key="5">
    <source>
        <dbReference type="Proteomes" id="UP001497392"/>
    </source>
</evidence>
<feature type="region of interest" description="Disordered" evidence="2">
    <location>
        <begin position="127"/>
        <end position="154"/>
    </location>
</feature>
<organism evidence="4 5">
    <name type="scientific">Coccomyxa viridis</name>
    <dbReference type="NCBI Taxonomy" id="1274662"/>
    <lineage>
        <taxon>Eukaryota</taxon>
        <taxon>Viridiplantae</taxon>
        <taxon>Chlorophyta</taxon>
        <taxon>core chlorophytes</taxon>
        <taxon>Trebouxiophyceae</taxon>
        <taxon>Trebouxiophyceae incertae sedis</taxon>
        <taxon>Coccomyxaceae</taxon>
        <taxon>Coccomyxa</taxon>
    </lineage>
</organism>
<evidence type="ECO:0000259" key="3">
    <source>
        <dbReference type="SMART" id="SM00382"/>
    </source>
</evidence>
<dbReference type="InterPro" id="IPR041569">
    <property type="entry name" value="AAA_lid_3"/>
</dbReference>
<keyword evidence="5" id="KW-1185">Reference proteome</keyword>
<dbReference type="Gene3D" id="3.40.50.300">
    <property type="entry name" value="P-loop containing nucleotide triphosphate hydrolases"/>
    <property type="match status" value="1"/>
</dbReference>
<protein>
    <submittedName>
        <fullName evidence="4">G10500 protein</fullName>
    </submittedName>
</protein>
<dbReference type="PANTHER" id="PTHR23074:SF17">
    <property type="entry name" value="FIDGETIN-LIKE PROTEIN 1"/>
    <property type="match status" value="1"/>
</dbReference>
<dbReference type="PANTHER" id="PTHR23074">
    <property type="entry name" value="AAA DOMAIN-CONTAINING"/>
    <property type="match status" value="1"/>
</dbReference>
<dbReference type="EMBL" id="CAXHTA020000017">
    <property type="protein sequence ID" value="CAL5227515.1"/>
    <property type="molecule type" value="Genomic_DNA"/>
</dbReference>
<comment type="caution">
    <text evidence="4">The sequence shown here is derived from an EMBL/GenBank/DDBJ whole genome shotgun (WGS) entry which is preliminary data.</text>
</comment>
<sequence>MEVPGCKDERSETLRKLLFTAEALERAGELQRSQMAYMDLSLFLAAECASDRDNVIFTERLRHDCQAALMRLHCSLKMVQQRECLAEAGAQSTSQQAVARLPKGDCSFLAYLEEPIKSIMSYEPRRALPAGSAPESSRQIPSVHKEPKKDVEMGTRSAADLIGAAKADDCVDLTDCPASPLRKRDSQGNPKIGGSSGRKRQQVPVRTSQQIEASGLARRDENSADSDVEDMDTLHAPQQGAKPAAGFQTARSAFAAELRKTGRQLPLQLKSAQQESEARQGRAAQKKGASSAAAMFPEGQGAFNGTSAPRQGLLKGKGSRRPDTGGRGGFVPPFVAKAVNAAGAELELPAKVQELLAGPDGELPEALQRLDPQILEMVCSEILEAGSGCTVSWDDIAGQNRAKRLVQELVVWPMLNPHLFKGARAPPKGLLLFGPPGTGKTLIGKAIAANIKATFFSISASSLTSKWIGEGEKMVRALFTVAGALQPSVIFIDEIDSVLSARKSEGEHEATRRLKTEMLIQMDGCDPSAADKRVLLVGATNRPEELDEAARRRMPKQLYIPLPCAEARQSMVERQLGPGSSVQSALSEADMRKIVEKTAGYSGSDMRALVQEACQGPVRDAVAQHAEKLATLSEADLRPLNIRDFQVAARAQRASVEPSEVKRYEDYDARHGARYADQGAYLRFPDLPESEPTRADPDCVSLIGWRSKTSP</sequence>
<feature type="region of interest" description="Disordered" evidence="2">
    <location>
        <begin position="268"/>
        <end position="329"/>
    </location>
</feature>
<accession>A0ABP1G820</accession>
<proteinExistence type="inferred from homology"/>
<dbReference type="InterPro" id="IPR027417">
    <property type="entry name" value="P-loop_NTPase"/>
</dbReference>
<evidence type="ECO:0000256" key="2">
    <source>
        <dbReference type="SAM" id="MobiDB-lite"/>
    </source>
</evidence>
<dbReference type="Pfam" id="PF00004">
    <property type="entry name" value="AAA"/>
    <property type="match status" value="1"/>
</dbReference>
<feature type="domain" description="AAA+ ATPase" evidence="3">
    <location>
        <begin position="426"/>
        <end position="564"/>
    </location>
</feature>
<feature type="region of interest" description="Disordered" evidence="2">
    <location>
        <begin position="177"/>
        <end position="229"/>
    </location>
</feature>
<evidence type="ECO:0000256" key="1">
    <source>
        <dbReference type="ARBA" id="ARBA00006914"/>
    </source>
</evidence>
<comment type="similarity">
    <text evidence="1">Belongs to the AAA ATPase family.</text>
</comment>
<dbReference type="InterPro" id="IPR003960">
    <property type="entry name" value="ATPase_AAA_CS"/>
</dbReference>
<dbReference type="Pfam" id="PF17862">
    <property type="entry name" value="AAA_lid_3"/>
    <property type="match status" value="1"/>
</dbReference>
<dbReference type="InterPro" id="IPR050304">
    <property type="entry name" value="MT-severing_AAA_ATPase"/>
</dbReference>
<dbReference type="Gene3D" id="1.10.8.60">
    <property type="match status" value="1"/>
</dbReference>
<reference evidence="4 5" key="1">
    <citation type="submission" date="2024-06" db="EMBL/GenBank/DDBJ databases">
        <authorList>
            <person name="Kraege A."/>
            <person name="Thomma B."/>
        </authorList>
    </citation>
    <scope>NUCLEOTIDE SEQUENCE [LARGE SCALE GENOMIC DNA]</scope>
</reference>